<dbReference type="GO" id="GO:0003690">
    <property type="term" value="F:double-stranded DNA binding"/>
    <property type="evidence" value="ECO:0007669"/>
    <property type="project" value="TreeGrafter"/>
</dbReference>
<dbReference type="PANTHER" id="PTHR11467:SF36">
    <property type="entry name" value="HISTONE 24-RELATED"/>
    <property type="match status" value="1"/>
</dbReference>
<comment type="similarity">
    <text evidence="6">Belongs to the histone H1/H5 family.</text>
</comment>
<keyword evidence="3 6" id="KW-0158">Chromosome</keyword>
<dbReference type="SUPFAM" id="SSF46785">
    <property type="entry name" value="Winged helix' DNA-binding domain"/>
    <property type="match status" value="1"/>
</dbReference>
<dbReference type="PANTHER" id="PTHR11467">
    <property type="entry name" value="HISTONE H1"/>
    <property type="match status" value="1"/>
</dbReference>
<dbReference type="GO" id="GO:0031492">
    <property type="term" value="F:nucleosomal DNA binding"/>
    <property type="evidence" value="ECO:0007669"/>
    <property type="project" value="TreeGrafter"/>
</dbReference>
<feature type="region of interest" description="Disordered" evidence="7">
    <location>
        <begin position="136"/>
        <end position="212"/>
    </location>
</feature>
<accession>A0A7I8K2P0</accession>
<evidence type="ECO:0000256" key="4">
    <source>
        <dbReference type="ARBA" id="ARBA00023125"/>
    </source>
</evidence>
<dbReference type="Gene3D" id="1.10.10.10">
    <property type="entry name" value="Winged helix-like DNA-binding domain superfamily/Winged helix DNA-binding domain"/>
    <property type="match status" value="1"/>
</dbReference>
<dbReference type="GO" id="GO:0030261">
    <property type="term" value="P:chromosome condensation"/>
    <property type="evidence" value="ECO:0007669"/>
    <property type="project" value="TreeGrafter"/>
</dbReference>
<dbReference type="AlphaFoldDB" id="A0A7I8K2P0"/>
<feature type="region of interest" description="Disordered" evidence="7">
    <location>
        <begin position="1"/>
        <end position="54"/>
    </location>
</feature>
<gene>
    <name evidence="9" type="ORF">SI8410_02002630</name>
</gene>
<evidence type="ECO:0000256" key="6">
    <source>
        <dbReference type="RuleBase" id="RU003894"/>
    </source>
</evidence>
<sequence>MATETATQVEGPVEVISKPVAEKKSKPAKEKKAPAPKVPKEKKPRAAKPAPPSHPTYFLMIKEAILALKEKSGSSPYAIAKHMEEKYKSALPANFRKILTLQLKNCLANGKIVKVKGSFKLSEVGKKTAVVKKVVTSGKEKKPKAPAAKVSRPKVKLDAEKKRKVSTPTKTKAGKSAKTGVKKSKKTTPLKPKQPKSIKSPAAKRARKVIAV</sequence>
<dbReference type="GO" id="GO:0000786">
    <property type="term" value="C:nucleosome"/>
    <property type="evidence" value="ECO:0007669"/>
    <property type="project" value="InterPro"/>
</dbReference>
<dbReference type="EMBL" id="LR746265">
    <property type="protein sequence ID" value="CAA7391303.1"/>
    <property type="molecule type" value="Genomic_DNA"/>
</dbReference>
<evidence type="ECO:0000256" key="5">
    <source>
        <dbReference type="ARBA" id="ARBA00023242"/>
    </source>
</evidence>
<feature type="compositionally biased region" description="Basic residues" evidence="7">
    <location>
        <begin position="172"/>
        <end position="212"/>
    </location>
</feature>
<evidence type="ECO:0000313" key="10">
    <source>
        <dbReference type="Proteomes" id="UP000663760"/>
    </source>
</evidence>
<dbReference type="InterPro" id="IPR036388">
    <property type="entry name" value="WH-like_DNA-bd_sf"/>
</dbReference>
<evidence type="ECO:0000256" key="7">
    <source>
        <dbReference type="SAM" id="MobiDB-lite"/>
    </source>
</evidence>
<feature type="domain" description="H15" evidence="8">
    <location>
        <begin position="53"/>
        <end position="123"/>
    </location>
</feature>
<dbReference type="PRINTS" id="PR00624">
    <property type="entry name" value="HISTONEH5"/>
</dbReference>
<dbReference type="SMART" id="SM00526">
    <property type="entry name" value="H15"/>
    <property type="match status" value="1"/>
</dbReference>
<dbReference type="GO" id="GO:0045910">
    <property type="term" value="P:negative regulation of DNA recombination"/>
    <property type="evidence" value="ECO:0007669"/>
    <property type="project" value="TreeGrafter"/>
</dbReference>
<dbReference type="GO" id="GO:0006334">
    <property type="term" value="P:nucleosome assembly"/>
    <property type="evidence" value="ECO:0007669"/>
    <property type="project" value="InterPro"/>
</dbReference>
<keyword evidence="10" id="KW-1185">Reference proteome</keyword>
<dbReference type="InterPro" id="IPR005818">
    <property type="entry name" value="Histone_H1/H5_H15"/>
</dbReference>
<dbReference type="GO" id="GO:0030527">
    <property type="term" value="F:structural constituent of chromatin"/>
    <property type="evidence" value="ECO:0007669"/>
    <property type="project" value="InterPro"/>
</dbReference>
<dbReference type="PROSITE" id="PS51504">
    <property type="entry name" value="H15"/>
    <property type="match status" value="1"/>
</dbReference>
<dbReference type="CDD" id="cd00073">
    <property type="entry name" value="H15"/>
    <property type="match status" value="1"/>
</dbReference>
<organism evidence="9 10">
    <name type="scientific">Spirodela intermedia</name>
    <name type="common">Intermediate duckweed</name>
    <dbReference type="NCBI Taxonomy" id="51605"/>
    <lineage>
        <taxon>Eukaryota</taxon>
        <taxon>Viridiplantae</taxon>
        <taxon>Streptophyta</taxon>
        <taxon>Embryophyta</taxon>
        <taxon>Tracheophyta</taxon>
        <taxon>Spermatophyta</taxon>
        <taxon>Magnoliopsida</taxon>
        <taxon>Liliopsida</taxon>
        <taxon>Araceae</taxon>
        <taxon>Lemnoideae</taxon>
        <taxon>Spirodela</taxon>
    </lineage>
</organism>
<evidence type="ECO:0000313" key="9">
    <source>
        <dbReference type="EMBL" id="CAA7391303.1"/>
    </source>
</evidence>
<dbReference type="GO" id="GO:0005634">
    <property type="term" value="C:nucleus"/>
    <property type="evidence" value="ECO:0007669"/>
    <property type="project" value="UniProtKB-SubCell"/>
</dbReference>
<evidence type="ECO:0000256" key="3">
    <source>
        <dbReference type="ARBA" id="ARBA00022454"/>
    </source>
</evidence>
<name>A0A7I8K2P0_SPIIN</name>
<comment type="subcellular location">
    <subcellularLocation>
        <location evidence="2">Chromosome</location>
    </subcellularLocation>
    <subcellularLocation>
        <location evidence="1 6">Nucleus</location>
    </subcellularLocation>
</comment>
<feature type="compositionally biased region" description="Basic and acidic residues" evidence="7">
    <location>
        <begin position="20"/>
        <end position="41"/>
    </location>
</feature>
<reference evidence="9" key="1">
    <citation type="submission" date="2020-02" db="EMBL/GenBank/DDBJ databases">
        <authorList>
            <person name="Scholz U."/>
            <person name="Mascher M."/>
            <person name="Fiebig A."/>
        </authorList>
    </citation>
    <scope>NUCLEOTIDE SEQUENCE</scope>
</reference>
<evidence type="ECO:0000256" key="1">
    <source>
        <dbReference type="ARBA" id="ARBA00004123"/>
    </source>
</evidence>
<protein>
    <recommendedName>
        <fullName evidence="8">H15 domain-containing protein</fullName>
    </recommendedName>
</protein>
<dbReference type="OrthoDB" id="1110759at2759"/>
<evidence type="ECO:0000256" key="2">
    <source>
        <dbReference type="ARBA" id="ARBA00004286"/>
    </source>
</evidence>
<proteinExistence type="inferred from homology"/>
<keyword evidence="4 6" id="KW-0238">DNA-binding</keyword>
<dbReference type="InterPro" id="IPR005819">
    <property type="entry name" value="H1/H5"/>
</dbReference>
<evidence type="ECO:0000259" key="8">
    <source>
        <dbReference type="PROSITE" id="PS51504"/>
    </source>
</evidence>
<dbReference type="Proteomes" id="UP000663760">
    <property type="component" value="Chromosome 2"/>
</dbReference>
<dbReference type="InterPro" id="IPR036390">
    <property type="entry name" value="WH_DNA-bd_sf"/>
</dbReference>
<dbReference type="Pfam" id="PF00538">
    <property type="entry name" value="Linker_histone"/>
    <property type="match status" value="1"/>
</dbReference>
<keyword evidence="5 6" id="KW-0539">Nucleus</keyword>